<evidence type="ECO:0000313" key="3">
    <source>
        <dbReference type="Proteomes" id="UP000236291"/>
    </source>
</evidence>
<reference evidence="2 3" key="2">
    <citation type="journal article" date="2017" name="Front. Plant Sci.">
        <title>Gene Classification and Mining of Molecular Markers Useful in Red Clover (Trifolium pratense) Breeding.</title>
        <authorList>
            <person name="Istvanek J."/>
            <person name="Dluhosova J."/>
            <person name="Dluhos P."/>
            <person name="Patkova L."/>
            <person name="Nedelnik J."/>
            <person name="Repkova J."/>
        </authorList>
    </citation>
    <scope>NUCLEOTIDE SEQUENCE [LARGE SCALE GENOMIC DNA]</scope>
    <source>
        <strain evidence="3">cv. Tatra</strain>
        <tissue evidence="2">Young leaves</tissue>
    </source>
</reference>
<evidence type="ECO:0000313" key="2">
    <source>
        <dbReference type="EMBL" id="PNX85851.1"/>
    </source>
</evidence>
<organism evidence="2 3">
    <name type="scientific">Trifolium pratense</name>
    <name type="common">Red clover</name>
    <dbReference type="NCBI Taxonomy" id="57577"/>
    <lineage>
        <taxon>Eukaryota</taxon>
        <taxon>Viridiplantae</taxon>
        <taxon>Streptophyta</taxon>
        <taxon>Embryophyta</taxon>
        <taxon>Tracheophyta</taxon>
        <taxon>Spermatophyta</taxon>
        <taxon>Magnoliopsida</taxon>
        <taxon>eudicotyledons</taxon>
        <taxon>Gunneridae</taxon>
        <taxon>Pentapetalae</taxon>
        <taxon>rosids</taxon>
        <taxon>fabids</taxon>
        <taxon>Fabales</taxon>
        <taxon>Fabaceae</taxon>
        <taxon>Papilionoideae</taxon>
        <taxon>50 kb inversion clade</taxon>
        <taxon>NPAAA clade</taxon>
        <taxon>Hologalegina</taxon>
        <taxon>IRL clade</taxon>
        <taxon>Trifolieae</taxon>
        <taxon>Trifolium</taxon>
    </lineage>
</organism>
<protein>
    <submittedName>
        <fullName evidence="2">Uncharacterized protein</fullName>
    </submittedName>
</protein>
<name>A0A2K3M4Y5_TRIPR</name>
<feature type="compositionally biased region" description="Acidic residues" evidence="1">
    <location>
        <begin position="67"/>
        <end position="76"/>
    </location>
</feature>
<sequence>MLNSSLLLPLPTSILSSSHSYPNAKDYRYAPISLFGKLAQAFGKYRATGKCVAPPTDNIEEINKEDQEQDNDEENEIGMTQSSSIDQSKTKANNMKNQFRKRNKGASIIA</sequence>
<evidence type="ECO:0000256" key="1">
    <source>
        <dbReference type="SAM" id="MobiDB-lite"/>
    </source>
</evidence>
<dbReference type="EMBL" id="ASHM01049746">
    <property type="protein sequence ID" value="PNX85851.1"/>
    <property type="molecule type" value="Genomic_DNA"/>
</dbReference>
<dbReference type="Proteomes" id="UP000236291">
    <property type="component" value="Unassembled WGS sequence"/>
</dbReference>
<feature type="compositionally biased region" description="Polar residues" evidence="1">
    <location>
        <begin position="78"/>
        <end position="97"/>
    </location>
</feature>
<gene>
    <name evidence="2" type="ORF">L195_g041925</name>
</gene>
<proteinExistence type="predicted"/>
<dbReference type="AlphaFoldDB" id="A0A2K3M4Y5"/>
<reference evidence="2 3" key="1">
    <citation type="journal article" date="2014" name="Am. J. Bot.">
        <title>Genome assembly and annotation for red clover (Trifolium pratense; Fabaceae).</title>
        <authorList>
            <person name="Istvanek J."/>
            <person name="Jaros M."/>
            <person name="Krenek A."/>
            <person name="Repkova J."/>
        </authorList>
    </citation>
    <scope>NUCLEOTIDE SEQUENCE [LARGE SCALE GENOMIC DNA]</scope>
    <source>
        <strain evidence="3">cv. Tatra</strain>
        <tissue evidence="2">Young leaves</tissue>
    </source>
</reference>
<feature type="region of interest" description="Disordered" evidence="1">
    <location>
        <begin position="55"/>
        <end position="110"/>
    </location>
</feature>
<comment type="caution">
    <text evidence="2">The sequence shown here is derived from an EMBL/GenBank/DDBJ whole genome shotgun (WGS) entry which is preliminary data.</text>
</comment>
<accession>A0A2K3M4Y5</accession>